<dbReference type="CDD" id="cd01301">
    <property type="entry name" value="rDP_like"/>
    <property type="match status" value="1"/>
</dbReference>
<proteinExistence type="predicted"/>
<accession>A0A6F8ZFV5</accession>
<gene>
    <name evidence="1" type="ORF">R50_1363</name>
</gene>
<dbReference type="EMBL" id="LR778114">
    <property type="protein sequence ID" value="CAB1128869.1"/>
    <property type="molecule type" value="Genomic_DNA"/>
</dbReference>
<organism evidence="1 2">
    <name type="scientific">Candidatus Hydrogenisulfobacillus filiaventi</name>
    <dbReference type="NCBI Taxonomy" id="2707344"/>
    <lineage>
        <taxon>Bacteria</taxon>
        <taxon>Bacillati</taxon>
        <taxon>Bacillota</taxon>
        <taxon>Clostridia</taxon>
        <taxon>Eubacteriales</taxon>
        <taxon>Clostridiales Family XVII. Incertae Sedis</taxon>
        <taxon>Candidatus Hydrogenisulfobacillus</taxon>
    </lineage>
</organism>
<reference evidence="1 2" key="1">
    <citation type="submission" date="2020-02" db="EMBL/GenBank/DDBJ databases">
        <authorList>
            <person name="Hogendoorn C."/>
        </authorList>
    </citation>
    <scope>NUCLEOTIDE SEQUENCE [LARGE SCALE GENOMIC DNA]</scope>
    <source>
        <strain evidence="1">R501</strain>
    </source>
</reference>
<keyword evidence="1" id="KW-0645">Protease</keyword>
<keyword evidence="2" id="KW-1185">Reference proteome</keyword>
<dbReference type="PANTHER" id="PTHR10443">
    <property type="entry name" value="MICROSOMAL DIPEPTIDASE"/>
    <property type="match status" value="1"/>
</dbReference>
<dbReference type="GO" id="GO:0070573">
    <property type="term" value="F:metallodipeptidase activity"/>
    <property type="evidence" value="ECO:0007669"/>
    <property type="project" value="InterPro"/>
</dbReference>
<dbReference type="Proteomes" id="UP000503399">
    <property type="component" value="Chromosome"/>
</dbReference>
<name>A0A6F8ZFV5_9FIRM</name>
<keyword evidence="1" id="KW-0224">Dipeptidase</keyword>
<dbReference type="PANTHER" id="PTHR10443:SF12">
    <property type="entry name" value="DIPEPTIDASE"/>
    <property type="match status" value="1"/>
</dbReference>
<dbReference type="Pfam" id="PF01244">
    <property type="entry name" value="Peptidase_M19"/>
    <property type="match status" value="1"/>
</dbReference>
<dbReference type="AlphaFoldDB" id="A0A6F8ZFV5"/>
<dbReference type="InterPro" id="IPR032466">
    <property type="entry name" value="Metal_Hydrolase"/>
</dbReference>
<dbReference type="InterPro" id="IPR008257">
    <property type="entry name" value="Pept_M19"/>
</dbReference>
<dbReference type="EC" id="3.4.13.19" evidence="1"/>
<dbReference type="PROSITE" id="PS51365">
    <property type="entry name" value="RENAL_DIPEPTIDASE_2"/>
    <property type="match status" value="1"/>
</dbReference>
<dbReference type="GO" id="GO:0006508">
    <property type="term" value="P:proteolysis"/>
    <property type="evidence" value="ECO:0007669"/>
    <property type="project" value="InterPro"/>
</dbReference>
<protein>
    <submittedName>
        <fullName evidence="1">Putative Membrane dipeptidase</fullName>
        <ecNumber evidence="1">3.4.13.19</ecNumber>
    </submittedName>
</protein>
<dbReference type="Gene3D" id="3.20.20.140">
    <property type="entry name" value="Metal-dependent hydrolases"/>
    <property type="match status" value="1"/>
</dbReference>
<evidence type="ECO:0000313" key="2">
    <source>
        <dbReference type="Proteomes" id="UP000503399"/>
    </source>
</evidence>
<dbReference type="SUPFAM" id="SSF51556">
    <property type="entry name" value="Metallo-dependent hydrolases"/>
    <property type="match status" value="1"/>
</dbReference>
<sequence>MGARMTIVDTHADSLGAVLAGRRRLFDPAAEGQWDFVRATQSGQRLQFLSCWVEPEYVPDRALARLLAYIEAFWREVEAAPGLVRPVRAAEDLAGVVAGAPLGVALAVEGGDALGTDPGRVSLLYRLGVRMLSLTWNGRNQLADGAEEPGAGGLSRAGRRMVEAMNRVGMIPDVSHLAERGFWELLEIAALPPVASHSNCRALADHPRNLSDVQIRALAERGGVQGITYVRAFLGGTADLERVVDHVLHVLDVTGTDSSVGLGSDFDGVEEAVPGLEDVSRVGALAERLSGRGLSEATVARVMGGNWLRYLEQVWGGTPALHYRL</sequence>
<keyword evidence="1" id="KW-0378">Hydrolase</keyword>
<dbReference type="KEGG" id="hfv:R50_1363"/>
<evidence type="ECO:0000313" key="1">
    <source>
        <dbReference type="EMBL" id="CAB1128869.1"/>
    </source>
</evidence>